<evidence type="ECO:0000313" key="3">
    <source>
        <dbReference type="Proteomes" id="UP001338125"/>
    </source>
</evidence>
<dbReference type="PANTHER" id="PTHR43377:SF1">
    <property type="entry name" value="BILIVERDIN REDUCTASE A"/>
    <property type="match status" value="1"/>
</dbReference>
<keyword evidence="3" id="KW-1185">Reference proteome</keyword>
<gene>
    <name evidence="2" type="ORF">PT974_12507</name>
</gene>
<evidence type="ECO:0000313" key="2">
    <source>
        <dbReference type="EMBL" id="KAK5988356.1"/>
    </source>
</evidence>
<comment type="caution">
    <text evidence="2">The sequence shown here is derived from an EMBL/GenBank/DDBJ whole genome shotgun (WGS) entry which is preliminary data.</text>
</comment>
<dbReference type="InterPro" id="IPR051450">
    <property type="entry name" value="Gfo/Idh/MocA_Oxidoreductases"/>
</dbReference>
<reference evidence="2 3" key="1">
    <citation type="submission" date="2024-01" db="EMBL/GenBank/DDBJ databases">
        <title>Complete genome of Cladobotryum mycophilum ATHUM6906.</title>
        <authorList>
            <person name="Christinaki A.C."/>
            <person name="Myridakis A.I."/>
            <person name="Kouvelis V.N."/>
        </authorList>
    </citation>
    <scope>NUCLEOTIDE SEQUENCE [LARGE SCALE GENOMIC DNA]</scope>
    <source>
        <strain evidence="2 3">ATHUM6906</strain>
    </source>
</reference>
<sequence length="563" mass="63829">MHVSPVNTHQPEGQRARFMVIGVGPHAKRTFIKHLRVLKDEGKGELAAAVDIIPNRESIESYAETAMLGAELFFVPMFREEMPKAVASQLDSAVKRLAIDCAIISTEPECHKAYGLWAMRLGLHVIMDKPVTTRRDAVTDIKQAAAIMTDFDELLEAYTELQTRKETFFLINSHRRYHPGFFGANDMISEIQNKTGCPVTNIVSTHCDGLWRLPGEIVDQHYHPFKYGYGKVSHSGYHFLDTTYRFMKAGWAKGRRPDEIEVVSSFLMPNGFMKATTRKEYQKIFGAGEYDATTGYSDEQLTEAMRSMGEYDAMIQFTFKQQGEVIATAHINLLHTGFSRRSWLEHGKNPAFDDLYKGVGRVKHEAHEVRSGPFQTLVIDSRQANDKHDRSKPSTAELGTDNHFEVQSWRNCSVLGESEPLKVYSVADLDKRYDTTLPGIYSENIKRGILWEAIDYLQSKKSLDQMSSNIWDHSVPVAFMSAAYASHVRRSLGLSPVTRIDLTYASDEPFSHALAALRRQDLVIPSPRMFPLAIKRIIKSRRLAKLYMQKIGGAPKEMRKDVI</sequence>
<proteinExistence type="predicted"/>
<organism evidence="2 3">
    <name type="scientific">Cladobotryum mycophilum</name>
    <dbReference type="NCBI Taxonomy" id="491253"/>
    <lineage>
        <taxon>Eukaryota</taxon>
        <taxon>Fungi</taxon>
        <taxon>Dikarya</taxon>
        <taxon>Ascomycota</taxon>
        <taxon>Pezizomycotina</taxon>
        <taxon>Sordariomycetes</taxon>
        <taxon>Hypocreomycetidae</taxon>
        <taxon>Hypocreales</taxon>
        <taxon>Hypocreaceae</taxon>
        <taxon>Cladobotryum</taxon>
    </lineage>
</organism>
<dbReference type="Gene3D" id="3.40.50.720">
    <property type="entry name" value="NAD(P)-binding Rossmann-like Domain"/>
    <property type="match status" value="1"/>
</dbReference>
<feature type="domain" description="Gfo/Idh/MocA-like oxidoreductase N-terminal" evidence="1">
    <location>
        <begin position="17"/>
        <end position="146"/>
    </location>
</feature>
<dbReference type="EMBL" id="JAVFKD010000016">
    <property type="protein sequence ID" value="KAK5988356.1"/>
    <property type="molecule type" value="Genomic_DNA"/>
</dbReference>
<dbReference type="SUPFAM" id="SSF51735">
    <property type="entry name" value="NAD(P)-binding Rossmann-fold domains"/>
    <property type="match status" value="1"/>
</dbReference>
<evidence type="ECO:0000259" key="1">
    <source>
        <dbReference type="Pfam" id="PF01408"/>
    </source>
</evidence>
<dbReference type="PANTHER" id="PTHR43377">
    <property type="entry name" value="BILIVERDIN REDUCTASE A"/>
    <property type="match status" value="1"/>
</dbReference>
<accession>A0ABR0S9M7</accession>
<dbReference type="Proteomes" id="UP001338125">
    <property type="component" value="Unassembled WGS sequence"/>
</dbReference>
<dbReference type="InterPro" id="IPR000683">
    <property type="entry name" value="Gfo/Idh/MocA-like_OxRdtase_N"/>
</dbReference>
<dbReference type="InterPro" id="IPR036291">
    <property type="entry name" value="NAD(P)-bd_dom_sf"/>
</dbReference>
<dbReference type="Pfam" id="PF01408">
    <property type="entry name" value="GFO_IDH_MocA"/>
    <property type="match status" value="1"/>
</dbReference>
<protein>
    <recommendedName>
        <fullName evidence="1">Gfo/Idh/MocA-like oxidoreductase N-terminal domain-containing protein</fullName>
    </recommendedName>
</protein>
<name>A0ABR0S9M7_9HYPO</name>